<reference evidence="2" key="1">
    <citation type="submission" date="2025-08" db="UniProtKB">
        <authorList>
            <consortium name="RefSeq"/>
        </authorList>
    </citation>
    <scope>IDENTIFICATION</scope>
    <source>
        <tissue evidence="2">Leaf</tissue>
    </source>
</reference>
<accession>A0A6J1BG47</accession>
<name>A0A6J1BG47_9ROSI</name>
<dbReference type="GeneID" id="110426401"/>
<dbReference type="OrthoDB" id="1000664at2759"/>
<sequence length="117" mass="13821">MSGQPGVSNREIKRICEKVMSPLKKDWAKRLDYELWVYRVAYKTLIGMSSYHLVFGKACHFPIKLKHNAFWAIKKLNFNLEAVGKKRLLQLNEMDEIRLDAYEMPRYIKKRQGDGMV</sequence>
<dbReference type="InterPro" id="IPR036397">
    <property type="entry name" value="RNaseH_sf"/>
</dbReference>
<evidence type="ECO:0000313" key="1">
    <source>
        <dbReference type="Proteomes" id="UP000504621"/>
    </source>
</evidence>
<dbReference type="Proteomes" id="UP000504621">
    <property type="component" value="Unplaced"/>
</dbReference>
<keyword evidence="1" id="KW-1185">Reference proteome</keyword>
<dbReference type="Gene3D" id="3.30.420.10">
    <property type="entry name" value="Ribonuclease H-like superfamily/Ribonuclease H"/>
    <property type="match status" value="1"/>
</dbReference>
<dbReference type="AlphaFoldDB" id="A0A6J1BG47"/>
<evidence type="ECO:0000313" key="2">
    <source>
        <dbReference type="RefSeq" id="XP_021297289.1"/>
    </source>
</evidence>
<protein>
    <submittedName>
        <fullName evidence="2">Uncharacterized protein LOC110426401</fullName>
    </submittedName>
</protein>
<dbReference type="RefSeq" id="XP_021297289.1">
    <property type="nucleotide sequence ID" value="XM_021441614.1"/>
</dbReference>
<proteinExistence type="predicted"/>
<organism evidence="1 2">
    <name type="scientific">Herrania umbratica</name>
    <dbReference type="NCBI Taxonomy" id="108875"/>
    <lineage>
        <taxon>Eukaryota</taxon>
        <taxon>Viridiplantae</taxon>
        <taxon>Streptophyta</taxon>
        <taxon>Embryophyta</taxon>
        <taxon>Tracheophyta</taxon>
        <taxon>Spermatophyta</taxon>
        <taxon>Magnoliopsida</taxon>
        <taxon>eudicotyledons</taxon>
        <taxon>Gunneridae</taxon>
        <taxon>Pentapetalae</taxon>
        <taxon>rosids</taxon>
        <taxon>malvids</taxon>
        <taxon>Malvales</taxon>
        <taxon>Malvaceae</taxon>
        <taxon>Byttnerioideae</taxon>
        <taxon>Herrania</taxon>
    </lineage>
</organism>
<gene>
    <name evidence="2" type="primary">LOC110426401</name>
</gene>
<dbReference type="GO" id="GO:0003676">
    <property type="term" value="F:nucleic acid binding"/>
    <property type="evidence" value="ECO:0007669"/>
    <property type="project" value="InterPro"/>
</dbReference>